<dbReference type="PANTHER" id="PTHR43051">
    <property type="entry name" value="POLYNUCLEOTIDE ADENYLYLTRANSFERASE FAMILY PROTEIN"/>
    <property type="match status" value="1"/>
</dbReference>
<keyword evidence="13" id="KW-0548">Nucleotidyltransferase</keyword>
<keyword evidence="4 7" id="KW-0067">ATP-binding</keyword>
<feature type="domain" description="tRNA nucleotidyltransferase/poly(A) polymerase RNA and SrmB- binding" evidence="12">
    <location>
        <begin position="211"/>
        <end position="274"/>
    </location>
</feature>
<dbReference type="InterPro" id="IPR032828">
    <property type="entry name" value="PolyA_RNA-bd"/>
</dbReference>
<dbReference type="InParanoid" id="A0A6M4H7Q8"/>
<dbReference type="GO" id="GO:0043633">
    <property type="term" value="P:polyadenylation-dependent RNA catabolic process"/>
    <property type="evidence" value="ECO:0007669"/>
    <property type="project" value="InterPro"/>
</dbReference>
<keyword evidence="3 7" id="KW-0547">Nucleotide-binding</keyword>
<dbReference type="InterPro" id="IPR025866">
    <property type="entry name" value="PolyA_pol_arg_C_dom"/>
</dbReference>
<organism evidence="13 14">
    <name type="scientific">Usitatibacter palustris</name>
    <dbReference type="NCBI Taxonomy" id="2732487"/>
    <lineage>
        <taxon>Bacteria</taxon>
        <taxon>Pseudomonadati</taxon>
        <taxon>Pseudomonadota</taxon>
        <taxon>Betaproteobacteria</taxon>
        <taxon>Nitrosomonadales</taxon>
        <taxon>Usitatibacteraceae</taxon>
        <taxon>Usitatibacter</taxon>
    </lineage>
</organism>
<dbReference type="InterPro" id="IPR010206">
    <property type="entry name" value="PolA_pol_I"/>
</dbReference>
<feature type="compositionally biased region" description="Basic and acidic residues" evidence="9">
    <location>
        <begin position="419"/>
        <end position="430"/>
    </location>
</feature>
<dbReference type="RefSeq" id="WP_171160818.1">
    <property type="nucleotide sequence ID" value="NZ_CP053073.1"/>
</dbReference>
<feature type="domain" description="Polymerase A arginine-rich C-terminal" evidence="11">
    <location>
        <begin position="325"/>
        <end position="438"/>
    </location>
</feature>
<reference evidence="13 14" key="1">
    <citation type="submission" date="2020-04" db="EMBL/GenBank/DDBJ databases">
        <title>Usitatibacter rugosus gen. nov., sp. nov. and Usitatibacter palustris sp. nov., novel members of Usitatibacteraceae fam. nov. within the order Nitrosomonadales isolated from soil.</title>
        <authorList>
            <person name="Huber K.J."/>
            <person name="Neumann-Schaal M."/>
            <person name="Geppert A."/>
            <person name="Luckner M."/>
            <person name="Wanner G."/>
            <person name="Overmann J."/>
        </authorList>
    </citation>
    <scope>NUCLEOTIDE SEQUENCE [LARGE SCALE GENOMIC DNA]</scope>
    <source>
        <strain evidence="13 14">Swamp67</strain>
    </source>
</reference>
<protein>
    <recommendedName>
        <fullName evidence="7">Poly(A) polymerase I</fullName>
        <shortName evidence="7">PAP I</shortName>
        <ecNumber evidence="7">2.7.7.19</ecNumber>
    </recommendedName>
</protein>
<evidence type="ECO:0000259" key="10">
    <source>
        <dbReference type="Pfam" id="PF01743"/>
    </source>
</evidence>
<feature type="active site" evidence="7">
    <location>
        <position position="153"/>
    </location>
</feature>
<dbReference type="InterPro" id="IPR002646">
    <property type="entry name" value="PolA_pol_head_dom"/>
</dbReference>
<dbReference type="Pfam" id="PF12627">
    <property type="entry name" value="PolyA_pol_RNAbd"/>
    <property type="match status" value="1"/>
</dbReference>
<dbReference type="Proteomes" id="UP000503096">
    <property type="component" value="Chromosome"/>
</dbReference>
<dbReference type="HAMAP" id="MF_00957">
    <property type="entry name" value="PolyA_pol"/>
    <property type="match status" value="1"/>
</dbReference>
<dbReference type="NCBIfam" id="TIGR01942">
    <property type="entry name" value="pcnB"/>
    <property type="match status" value="1"/>
</dbReference>
<gene>
    <name evidence="7 13" type="primary">pcnB</name>
    <name evidence="13" type="ORF">DSM104440_00819</name>
</gene>
<accession>A0A6M4H7Q8</accession>
<dbReference type="CDD" id="cd05398">
    <property type="entry name" value="NT_ClassII-CCAase"/>
    <property type="match status" value="1"/>
</dbReference>
<evidence type="ECO:0000256" key="8">
    <source>
        <dbReference type="RuleBase" id="RU003953"/>
    </source>
</evidence>
<evidence type="ECO:0000256" key="1">
    <source>
        <dbReference type="ARBA" id="ARBA00022664"/>
    </source>
</evidence>
<evidence type="ECO:0000259" key="11">
    <source>
        <dbReference type="Pfam" id="PF12626"/>
    </source>
</evidence>
<dbReference type="Pfam" id="PF01743">
    <property type="entry name" value="PolyA_pol"/>
    <property type="match status" value="1"/>
</dbReference>
<keyword evidence="1 7" id="KW-0507">mRNA processing</keyword>
<evidence type="ECO:0000256" key="7">
    <source>
        <dbReference type="HAMAP-Rule" id="MF_00957"/>
    </source>
</evidence>
<dbReference type="Pfam" id="PF12626">
    <property type="entry name" value="PolyA_pol_arg_C"/>
    <property type="match status" value="1"/>
</dbReference>
<proteinExistence type="inferred from homology"/>
<dbReference type="EMBL" id="CP053073">
    <property type="protein sequence ID" value="QJR14027.1"/>
    <property type="molecule type" value="Genomic_DNA"/>
</dbReference>
<keyword evidence="14" id="KW-1185">Reference proteome</keyword>
<comment type="catalytic activity">
    <reaction evidence="7">
        <text>RNA(n) + ATP = RNA(n)-3'-adenine ribonucleotide + diphosphate</text>
        <dbReference type="Rhea" id="RHEA:11332"/>
        <dbReference type="Rhea" id="RHEA-COMP:14527"/>
        <dbReference type="Rhea" id="RHEA-COMP:17347"/>
        <dbReference type="ChEBI" id="CHEBI:30616"/>
        <dbReference type="ChEBI" id="CHEBI:33019"/>
        <dbReference type="ChEBI" id="CHEBI:140395"/>
        <dbReference type="ChEBI" id="CHEBI:173115"/>
        <dbReference type="EC" id="2.7.7.19"/>
    </reaction>
</comment>
<dbReference type="FunCoup" id="A0A6M4H7Q8">
    <property type="interactions" value="278"/>
</dbReference>
<evidence type="ECO:0000256" key="3">
    <source>
        <dbReference type="ARBA" id="ARBA00022741"/>
    </source>
</evidence>
<dbReference type="GO" id="GO:0003723">
    <property type="term" value="F:RNA binding"/>
    <property type="evidence" value="ECO:0007669"/>
    <property type="project" value="UniProtKB-UniRule"/>
</dbReference>
<sequence length="458" mass="52065">MIRKFINKMLGREARPQRKDAKPVIYTKDKHNIRKESISRCARRTCEDLQRAGHAAFVVGGAVRDLLVGRLPKDFDVATSATPEEVRSVFRRSRIIGRRFQIVHVLCGQEVVETSTFRAVLTREAGDENTDEHGRMLSDNVFGTQAEDAARRDFTMNALFYDPVKEEVWDYHHGMKDVQAKRLVMIGDPALRYREDPVRMLRAARLAAKLGFTIDAKTEAPIHTHRHLIKNVPQARLFEEILKLLLSGNAAECALLLRKLELHHGLLPLLDAALDDPDTGPFAMAALRATDERLAADKPVSPAFLLAALLWGRVEKSLKRHELAGEPTMPALHSAMHEALDAQRESLAIPRRFDATMKELWLLQPRFLQRGGQRPFRLIEHPRFRAAYDFFELRARSGNAPLDIAQWWERFQDVNVDQRERMLVSEEAGPKKKRRRRRGGKGRGQGEGAPDTQPEGDG</sequence>
<dbReference type="EC" id="2.7.7.19" evidence="7"/>
<dbReference type="Gene3D" id="1.10.3090.10">
    <property type="entry name" value="cca-adding enzyme, domain 2"/>
    <property type="match status" value="1"/>
</dbReference>
<evidence type="ECO:0000259" key="12">
    <source>
        <dbReference type="Pfam" id="PF12627"/>
    </source>
</evidence>
<evidence type="ECO:0000256" key="2">
    <source>
        <dbReference type="ARBA" id="ARBA00022679"/>
    </source>
</evidence>
<feature type="active site" evidence="7">
    <location>
        <position position="76"/>
    </location>
</feature>
<dbReference type="PANTHER" id="PTHR43051:SF1">
    <property type="entry name" value="POLYNUCLEOTIDE ADENYLYLTRANSFERASE FAMILY PROTEIN"/>
    <property type="match status" value="1"/>
</dbReference>
<keyword evidence="2 7" id="KW-0808">Transferase</keyword>
<dbReference type="SUPFAM" id="SSF81891">
    <property type="entry name" value="Poly A polymerase C-terminal region-like"/>
    <property type="match status" value="1"/>
</dbReference>
<evidence type="ECO:0000256" key="5">
    <source>
        <dbReference type="ARBA" id="ARBA00022884"/>
    </source>
</evidence>
<dbReference type="InterPro" id="IPR043519">
    <property type="entry name" value="NT_sf"/>
</dbReference>
<dbReference type="GO" id="GO:1990817">
    <property type="term" value="F:poly(A) RNA polymerase activity"/>
    <property type="evidence" value="ECO:0007669"/>
    <property type="project" value="UniProtKB-UniRule"/>
</dbReference>
<dbReference type="KEGG" id="upl:DSM104440_00819"/>
<dbReference type="AlphaFoldDB" id="A0A6M4H7Q8"/>
<feature type="region of interest" description="Disordered" evidence="9">
    <location>
        <begin position="419"/>
        <end position="458"/>
    </location>
</feature>
<comment type="function">
    <text evidence="7">Adds poly(A) tail to the 3' end of many RNAs, which usually targets these RNAs for decay. Plays a significant role in the global control of gene expression, through influencing the rate of transcript degradation, and in the general RNA quality control.</text>
</comment>
<keyword evidence="6 7" id="KW-0804">Transcription</keyword>
<evidence type="ECO:0000256" key="9">
    <source>
        <dbReference type="SAM" id="MobiDB-lite"/>
    </source>
</evidence>
<dbReference type="GO" id="GO:0006397">
    <property type="term" value="P:mRNA processing"/>
    <property type="evidence" value="ECO:0007669"/>
    <property type="project" value="UniProtKB-KW"/>
</dbReference>
<evidence type="ECO:0000313" key="14">
    <source>
        <dbReference type="Proteomes" id="UP000503096"/>
    </source>
</evidence>
<dbReference type="SUPFAM" id="SSF81301">
    <property type="entry name" value="Nucleotidyltransferase"/>
    <property type="match status" value="1"/>
</dbReference>
<dbReference type="InterPro" id="IPR052191">
    <property type="entry name" value="tRNA_ntf/polyA_polymerase_I"/>
</dbReference>
<keyword evidence="5 7" id="KW-0694">RNA-binding</keyword>
<evidence type="ECO:0000256" key="6">
    <source>
        <dbReference type="ARBA" id="ARBA00023163"/>
    </source>
</evidence>
<feature type="compositionally biased region" description="Basic residues" evidence="9">
    <location>
        <begin position="431"/>
        <end position="441"/>
    </location>
</feature>
<name>A0A6M4H7Q8_9PROT</name>
<dbReference type="GO" id="GO:0005524">
    <property type="term" value="F:ATP binding"/>
    <property type="evidence" value="ECO:0007669"/>
    <property type="project" value="UniProtKB-UniRule"/>
</dbReference>
<comment type="similarity">
    <text evidence="7 8">Belongs to the tRNA nucleotidyltransferase/poly(A) polymerase family.</text>
</comment>
<feature type="active site" evidence="7">
    <location>
        <position position="74"/>
    </location>
</feature>
<feature type="domain" description="Poly A polymerase head" evidence="10">
    <location>
        <begin position="56"/>
        <end position="183"/>
    </location>
</feature>
<evidence type="ECO:0000313" key="13">
    <source>
        <dbReference type="EMBL" id="QJR14027.1"/>
    </source>
</evidence>
<dbReference type="Gene3D" id="3.30.460.10">
    <property type="entry name" value="Beta Polymerase, domain 2"/>
    <property type="match status" value="1"/>
</dbReference>
<evidence type="ECO:0000256" key="4">
    <source>
        <dbReference type="ARBA" id="ARBA00022840"/>
    </source>
</evidence>